<proteinExistence type="predicted"/>
<dbReference type="PROSITE" id="PS51007">
    <property type="entry name" value="CYTC"/>
    <property type="match status" value="1"/>
</dbReference>
<dbReference type="Proteomes" id="UP000483078">
    <property type="component" value="Unassembled WGS sequence"/>
</dbReference>
<dbReference type="InterPro" id="IPR036909">
    <property type="entry name" value="Cyt_c-like_dom_sf"/>
</dbReference>
<dbReference type="EMBL" id="VENJ01000016">
    <property type="protein sequence ID" value="MTJ05175.1"/>
    <property type="molecule type" value="Genomic_DNA"/>
</dbReference>
<dbReference type="RefSeq" id="WP_273250002.1">
    <property type="nucleotide sequence ID" value="NZ_VENJ01000016.1"/>
</dbReference>
<comment type="caution">
    <text evidence="7">The sequence shown here is derived from an EMBL/GenBank/DDBJ whole genome shotgun (WGS) entry which is preliminary data.</text>
</comment>
<feature type="compositionally biased region" description="Low complexity" evidence="5">
    <location>
        <begin position="31"/>
        <end position="42"/>
    </location>
</feature>
<dbReference type="GO" id="GO:0009055">
    <property type="term" value="F:electron transfer activity"/>
    <property type="evidence" value="ECO:0007669"/>
    <property type="project" value="InterPro"/>
</dbReference>
<organism evidence="7 8">
    <name type="scientific">Sediminimonas qiaohouensis</name>
    <dbReference type="NCBI Taxonomy" id="552061"/>
    <lineage>
        <taxon>Bacteria</taxon>
        <taxon>Pseudomonadati</taxon>
        <taxon>Pseudomonadota</taxon>
        <taxon>Alphaproteobacteria</taxon>
        <taxon>Rhodobacterales</taxon>
        <taxon>Roseobacteraceae</taxon>
        <taxon>Sediminimonas</taxon>
    </lineage>
</organism>
<dbReference type="Gene3D" id="1.10.760.10">
    <property type="entry name" value="Cytochrome c-like domain"/>
    <property type="match status" value="1"/>
</dbReference>
<name>A0A7C9L8D1_9RHOB</name>
<dbReference type="AlphaFoldDB" id="A0A7C9L8D1"/>
<gene>
    <name evidence="7" type="ORF">FH759_10865</name>
</gene>
<dbReference type="SUPFAM" id="SSF46626">
    <property type="entry name" value="Cytochrome c"/>
    <property type="match status" value="1"/>
</dbReference>
<keyword evidence="1 4" id="KW-0349">Heme</keyword>
<sequence length="170" mass="18113">MNKLGWIIGAVLLAGLGVFLWEMSRPATQTQAARATTGGSATIPVIRPGGDSMTPPDTSAIPDGAPIVAVNLPSKLSDEAKMGKRAFEATCAKCHGENAAGQNGIAPPLVWSTYRPAHHGDAAFQRAAMQGVRAHHWNFGNMPPVKGLTRADVKYITRYVRELQRTNGVQ</sequence>
<evidence type="ECO:0000256" key="3">
    <source>
        <dbReference type="ARBA" id="ARBA00023004"/>
    </source>
</evidence>
<feature type="domain" description="Cytochrome c" evidence="6">
    <location>
        <begin position="78"/>
        <end position="164"/>
    </location>
</feature>
<evidence type="ECO:0000256" key="1">
    <source>
        <dbReference type="ARBA" id="ARBA00022617"/>
    </source>
</evidence>
<dbReference type="InterPro" id="IPR009056">
    <property type="entry name" value="Cyt_c-like_dom"/>
</dbReference>
<evidence type="ECO:0000256" key="5">
    <source>
        <dbReference type="SAM" id="MobiDB-lite"/>
    </source>
</evidence>
<reference evidence="7 8" key="1">
    <citation type="submission" date="2019-06" db="EMBL/GenBank/DDBJ databases">
        <title>Enrichment of Autotrophic Halophilic Microorganisms from Red Sea Brine Pool Using Microbial Electrosynthesis System.</title>
        <authorList>
            <person name="Alqahtani M.F."/>
            <person name="Bajracharya S."/>
            <person name="Katuri K.P."/>
            <person name="Ali M."/>
            <person name="Saikaly P.E."/>
        </authorList>
    </citation>
    <scope>NUCLEOTIDE SEQUENCE [LARGE SCALE GENOMIC DNA]</scope>
    <source>
        <strain evidence="7">MES6</strain>
    </source>
</reference>
<evidence type="ECO:0000313" key="7">
    <source>
        <dbReference type="EMBL" id="MTJ05175.1"/>
    </source>
</evidence>
<keyword evidence="2 4" id="KW-0479">Metal-binding</keyword>
<evidence type="ECO:0000313" key="8">
    <source>
        <dbReference type="Proteomes" id="UP000483078"/>
    </source>
</evidence>
<accession>A0A7C9L8D1</accession>
<evidence type="ECO:0000256" key="2">
    <source>
        <dbReference type="ARBA" id="ARBA00022723"/>
    </source>
</evidence>
<evidence type="ECO:0000256" key="4">
    <source>
        <dbReference type="PROSITE-ProRule" id="PRU00433"/>
    </source>
</evidence>
<dbReference type="GO" id="GO:0020037">
    <property type="term" value="F:heme binding"/>
    <property type="evidence" value="ECO:0007669"/>
    <property type="project" value="InterPro"/>
</dbReference>
<keyword evidence="3 4" id="KW-0408">Iron</keyword>
<evidence type="ECO:0000259" key="6">
    <source>
        <dbReference type="PROSITE" id="PS51007"/>
    </source>
</evidence>
<dbReference type="Pfam" id="PF00034">
    <property type="entry name" value="Cytochrom_C"/>
    <property type="match status" value="1"/>
</dbReference>
<feature type="region of interest" description="Disordered" evidence="5">
    <location>
        <begin position="31"/>
        <end position="50"/>
    </location>
</feature>
<protein>
    <submittedName>
        <fullName evidence="7">Cytochrome c</fullName>
    </submittedName>
</protein>
<dbReference type="GO" id="GO:0046872">
    <property type="term" value="F:metal ion binding"/>
    <property type="evidence" value="ECO:0007669"/>
    <property type="project" value="UniProtKB-KW"/>
</dbReference>